<evidence type="ECO:0000313" key="1">
    <source>
        <dbReference type="EMBL" id="CAF0721406.1"/>
    </source>
</evidence>
<dbReference type="Proteomes" id="UP000663879">
    <property type="component" value="Unassembled WGS sequence"/>
</dbReference>
<sequence length="148" mass="17514">MFYKYFSDFGRHLRQFSTDMKSIKNIDDEIKQKISDDAFIIYMNTLLIAQKTYNTKIIPHDPSDDLSNQNLDNNAIFEKFIGILIEYENLLYKNENLEDTDRKRLLDQSAILVYKLMGMAECIKKTEPKNDQLQLIELKKSQIKAFME</sequence>
<gene>
    <name evidence="1" type="ORF">OXX778_LOCUS2186</name>
</gene>
<accession>A0A813MG49</accession>
<proteinExistence type="predicted"/>
<organism evidence="1 2">
    <name type="scientific">Brachionus calyciflorus</name>
    <dbReference type="NCBI Taxonomy" id="104777"/>
    <lineage>
        <taxon>Eukaryota</taxon>
        <taxon>Metazoa</taxon>
        <taxon>Spiralia</taxon>
        <taxon>Gnathifera</taxon>
        <taxon>Rotifera</taxon>
        <taxon>Eurotatoria</taxon>
        <taxon>Monogononta</taxon>
        <taxon>Pseudotrocha</taxon>
        <taxon>Ploima</taxon>
        <taxon>Brachionidae</taxon>
        <taxon>Brachionus</taxon>
    </lineage>
</organism>
<evidence type="ECO:0000313" key="2">
    <source>
        <dbReference type="Proteomes" id="UP000663879"/>
    </source>
</evidence>
<keyword evidence="2" id="KW-1185">Reference proteome</keyword>
<name>A0A813MG49_9BILA</name>
<protein>
    <submittedName>
        <fullName evidence="1">Uncharacterized protein</fullName>
    </submittedName>
</protein>
<dbReference type="EMBL" id="CAJNOC010000163">
    <property type="protein sequence ID" value="CAF0721406.1"/>
    <property type="molecule type" value="Genomic_DNA"/>
</dbReference>
<dbReference type="AlphaFoldDB" id="A0A813MG49"/>
<reference evidence="1" key="1">
    <citation type="submission" date="2021-02" db="EMBL/GenBank/DDBJ databases">
        <authorList>
            <person name="Nowell W R."/>
        </authorList>
    </citation>
    <scope>NUCLEOTIDE SEQUENCE</scope>
    <source>
        <strain evidence="1">Ploen Becks lab</strain>
    </source>
</reference>
<comment type="caution">
    <text evidence="1">The sequence shown here is derived from an EMBL/GenBank/DDBJ whole genome shotgun (WGS) entry which is preliminary data.</text>
</comment>